<reference evidence="2" key="1">
    <citation type="journal article" date="2022" name="Int. J. Mol. Sci.">
        <title>Draft Genome of Tanacetum Coccineum: Genomic Comparison of Closely Related Tanacetum-Family Plants.</title>
        <authorList>
            <person name="Yamashiro T."/>
            <person name="Shiraishi A."/>
            <person name="Nakayama K."/>
            <person name="Satake H."/>
        </authorList>
    </citation>
    <scope>NUCLEOTIDE SEQUENCE</scope>
</reference>
<dbReference type="Proteomes" id="UP001151760">
    <property type="component" value="Unassembled WGS sequence"/>
</dbReference>
<keyword evidence="1" id="KW-0175">Coiled coil</keyword>
<protein>
    <submittedName>
        <fullName evidence="2">Uncharacterized protein</fullName>
    </submittedName>
</protein>
<keyword evidence="3" id="KW-1185">Reference proteome</keyword>
<evidence type="ECO:0000313" key="2">
    <source>
        <dbReference type="EMBL" id="GJT08620.1"/>
    </source>
</evidence>
<proteinExistence type="predicted"/>
<evidence type="ECO:0000313" key="3">
    <source>
        <dbReference type="Proteomes" id="UP001151760"/>
    </source>
</evidence>
<organism evidence="2 3">
    <name type="scientific">Tanacetum coccineum</name>
    <dbReference type="NCBI Taxonomy" id="301880"/>
    <lineage>
        <taxon>Eukaryota</taxon>
        <taxon>Viridiplantae</taxon>
        <taxon>Streptophyta</taxon>
        <taxon>Embryophyta</taxon>
        <taxon>Tracheophyta</taxon>
        <taxon>Spermatophyta</taxon>
        <taxon>Magnoliopsida</taxon>
        <taxon>eudicotyledons</taxon>
        <taxon>Gunneridae</taxon>
        <taxon>Pentapetalae</taxon>
        <taxon>asterids</taxon>
        <taxon>campanulids</taxon>
        <taxon>Asterales</taxon>
        <taxon>Asteraceae</taxon>
        <taxon>Asteroideae</taxon>
        <taxon>Anthemideae</taxon>
        <taxon>Anthemidinae</taxon>
        <taxon>Tanacetum</taxon>
    </lineage>
</organism>
<comment type="caution">
    <text evidence="2">The sequence shown here is derived from an EMBL/GenBank/DDBJ whole genome shotgun (WGS) entry which is preliminary data.</text>
</comment>
<dbReference type="EMBL" id="BQNB010012845">
    <property type="protein sequence ID" value="GJT08620.1"/>
    <property type="molecule type" value="Genomic_DNA"/>
</dbReference>
<sequence>MTEVSPVNVSSPFCKFQTYVSAFMQIEKALREIDEENKQVQLRSQTKLADANTLVAGIGNKVKEELKSNESVLQTRIEALSKLGNKVRKLKWLLLNTTLPLHMDSKLDEVEKMVRSMVIGVEYGGDGGEIDGHRRRW</sequence>
<accession>A0ABQ5B1L7</accession>
<name>A0ABQ5B1L7_9ASTR</name>
<evidence type="ECO:0000256" key="1">
    <source>
        <dbReference type="SAM" id="Coils"/>
    </source>
</evidence>
<reference evidence="2" key="2">
    <citation type="submission" date="2022-01" db="EMBL/GenBank/DDBJ databases">
        <authorList>
            <person name="Yamashiro T."/>
            <person name="Shiraishi A."/>
            <person name="Satake H."/>
            <person name="Nakayama K."/>
        </authorList>
    </citation>
    <scope>NUCLEOTIDE SEQUENCE</scope>
</reference>
<feature type="coiled-coil region" evidence="1">
    <location>
        <begin position="23"/>
        <end position="83"/>
    </location>
</feature>
<gene>
    <name evidence="2" type="ORF">Tco_0843082</name>
</gene>